<sequence>MCEERLIAGRCAGHTERCASDHAVTLFVRKKLVLVSLTWEENVQKTINKHTSKQTGIEPEPTNYVPSGVAKLYEPECPLVGVLMGANESRVLGVSTFPRDA</sequence>
<evidence type="ECO:0000313" key="1">
    <source>
        <dbReference type="EMBL" id="PKI75226.1"/>
    </source>
</evidence>
<reference evidence="1 2" key="1">
    <citation type="submission" date="2017-11" db="EMBL/GenBank/DDBJ databases">
        <title>De-novo sequencing of pomegranate (Punica granatum L.) genome.</title>
        <authorList>
            <person name="Akparov Z."/>
            <person name="Amiraslanov A."/>
            <person name="Hajiyeva S."/>
            <person name="Abbasov M."/>
            <person name="Kaur K."/>
            <person name="Hamwieh A."/>
            <person name="Solovyev V."/>
            <person name="Salamov A."/>
            <person name="Braich B."/>
            <person name="Kosarev P."/>
            <person name="Mahmoud A."/>
            <person name="Hajiyev E."/>
            <person name="Babayeva S."/>
            <person name="Izzatullayeva V."/>
            <person name="Mammadov A."/>
            <person name="Mammadov A."/>
            <person name="Sharifova S."/>
            <person name="Ojaghi J."/>
            <person name="Eynullazada K."/>
            <person name="Bayramov B."/>
            <person name="Abdulazimova A."/>
            <person name="Shahmuradov I."/>
        </authorList>
    </citation>
    <scope>NUCLEOTIDE SEQUENCE [LARGE SCALE GENOMIC DNA]</scope>
    <source>
        <strain evidence="2">cv. AG2017</strain>
        <tissue evidence="1">Leaf</tissue>
    </source>
</reference>
<comment type="caution">
    <text evidence="1">The sequence shown here is derived from an EMBL/GenBank/DDBJ whole genome shotgun (WGS) entry which is preliminary data.</text>
</comment>
<keyword evidence="2" id="KW-1185">Reference proteome</keyword>
<accession>A0A2I0L507</accession>
<dbReference type="Proteomes" id="UP000233551">
    <property type="component" value="Unassembled WGS sequence"/>
</dbReference>
<dbReference type="EMBL" id="PGOL01000181">
    <property type="protein sequence ID" value="PKI75226.1"/>
    <property type="molecule type" value="Genomic_DNA"/>
</dbReference>
<gene>
    <name evidence="1" type="ORF">CRG98_004377</name>
</gene>
<protein>
    <submittedName>
        <fullName evidence="1">Uncharacterized protein</fullName>
    </submittedName>
</protein>
<organism evidence="1 2">
    <name type="scientific">Punica granatum</name>
    <name type="common">Pomegranate</name>
    <dbReference type="NCBI Taxonomy" id="22663"/>
    <lineage>
        <taxon>Eukaryota</taxon>
        <taxon>Viridiplantae</taxon>
        <taxon>Streptophyta</taxon>
        <taxon>Embryophyta</taxon>
        <taxon>Tracheophyta</taxon>
        <taxon>Spermatophyta</taxon>
        <taxon>Magnoliopsida</taxon>
        <taxon>eudicotyledons</taxon>
        <taxon>Gunneridae</taxon>
        <taxon>Pentapetalae</taxon>
        <taxon>rosids</taxon>
        <taxon>malvids</taxon>
        <taxon>Myrtales</taxon>
        <taxon>Lythraceae</taxon>
        <taxon>Punica</taxon>
    </lineage>
</organism>
<evidence type="ECO:0000313" key="2">
    <source>
        <dbReference type="Proteomes" id="UP000233551"/>
    </source>
</evidence>
<name>A0A2I0L507_PUNGR</name>
<proteinExistence type="predicted"/>
<dbReference type="AlphaFoldDB" id="A0A2I0L507"/>